<proteinExistence type="predicted"/>
<evidence type="ECO:0000313" key="1">
    <source>
        <dbReference type="EMBL" id="EAZ94030.1"/>
    </source>
</evidence>
<reference evidence="1 2" key="1">
    <citation type="submission" date="2007-03" db="EMBL/GenBank/DDBJ databases">
        <authorList>
            <person name="Stal L."/>
            <person name="Ferriera S."/>
            <person name="Johnson J."/>
            <person name="Kravitz S."/>
            <person name="Beeson K."/>
            <person name="Sutton G."/>
            <person name="Rogers Y.-H."/>
            <person name="Friedman R."/>
            <person name="Frazier M."/>
            <person name="Venter J.C."/>
        </authorList>
    </citation>
    <scope>NUCLEOTIDE SEQUENCE [LARGE SCALE GENOMIC DNA]</scope>
    <source>
        <strain evidence="1 2">CCY0110</strain>
    </source>
</reference>
<sequence>MWEWVLLDKLKYLP</sequence>
<accession>A3IJP8</accession>
<dbReference type="Proteomes" id="UP000003781">
    <property type="component" value="Unassembled WGS sequence"/>
</dbReference>
<comment type="caution">
    <text evidence="1">The sequence shown here is derived from an EMBL/GenBank/DDBJ whole genome shotgun (WGS) entry which is preliminary data.</text>
</comment>
<evidence type="ECO:0000313" key="2">
    <source>
        <dbReference type="Proteomes" id="UP000003781"/>
    </source>
</evidence>
<gene>
    <name evidence="1" type="ORF">CY0110_19582</name>
</gene>
<name>A3IJP8_9CHRO</name>
<dbReference type="EMBL" id="AAXW01000002">
    <property type="protein sequence ID" value="EAZ94030.1"/>
    <property type="molecule type" value="Genomic_DNA"/>
</dbReference>
<protein>
    <submittedName>
        <fullName evidence="1">Thiamine biosynthesis protein ThiC</fullName>
    </submittedName>
</protein>
<organism evidence="1 2">
    <name type="scientific">Crocosphaera chwakensis CCY0110</name>
    <dbReference type="NCBI Taxonomy" id="391612"/>
    <lineage>
        <taxon>Bacteria</taxon>
        <taxon>Bacillati</taxon>
        <taxon>Cyanobacteriota</taxon>
        <taxon>Cyanophyceae</taxon>
        <taxon>Oscillatoriophycideae</taxon>
        <taxon>Chroococcales</taxon>
        <taxon>Aphanothecaceae</taxon>
        <taxon>Crocosphaera</taxon>
        <taxon>Crocosphaera chwakensis</taxon>
    </lineage>
</organism>
<keyword evidence="2" id="KW-1185">Reference proteome</keyword>